<comment type="caution">
    <text evidence="4">The sequence shown here is derived from an EMBL/GenBank/DDBJ whole genome shotgun (WGS) entry which is preliminary data.</text>
</comment>
<feature type="region of interest" description="Disordered" evidence="2">
    <location>
        <begin position="127"/>
        <end position="157"/>
    </location>
</feature>
<dbReference type="GO" id="GO:0005737">
    <property type="term" value="C:cytoplasm"/>
    <property type="evidence" value="ECO:0007669"/>
    <property type="project" value="TreeGrafter"/>
</dbReference>
<dbReference type="InterPro" id="IPR012340">
    <property type="entry name" value="NA-bd_OB-fold"/>
</dbReference>
<evidence type="ECO:0000313" key="4">
    <source>
        <dbReference type="EMBL" id="CAE8582335.1"/>
    </source>
</evidence>
<dbReference type="AlphaFoldDB" id="A0A813D932"/>
<protein>
    <recommendedName>
        <fullName evidence="3">CSD domain-containing protein</fullName>
    </recommendedName>
</protein>
<dbReference type="EMBL" id="CAJNNV010000358">
    <property type="protein sequence ID" value="CAE8582335.1"/>
    <property type="molecule type" value="Genomic_DNA"/>
</dbReference>
<organism evidence="4 5">
    <name type="scientific">Polarella glacialis</name>
    <name type="common">Dinoflagellate</name>
    <dbReference type="NCBI Taxonomy" id="89957"/>
    <lineage>
        <taxon>Eukaryota</taxon>
        <taxon>Sar</taxon>
        <taxon>Alveolata</taxon>
        <taxon>Dinophyceae</taxon>
        <taxon>Suessiales</taxon>
        <taxon>Suessiaceae</taxon>
        <taxon>Polarella</taxon>
    </lineage>
</organism>
<evidence type="ECO:0000256" key="1">
    <source>
        <dbReference type="ARBA" id="ARBA00022553"/>
    </source>
</evidence>
<dbReference type="Pfam" id="PF00313">
    <property type="entry name" value="CSD"/>
    <property type="match status" value="2"/>
</dbReference>
<dbReference type="PROSITE" id="PS51857">
    <property type="entry name" value="CSD_2"/>
    <property type="match status" value="2"/>
</dbReference>
<dbReference type="GO" id="GO:0003730">
    <property type="term" value="F:mRNA 3'-UTR binding"/>
    <property type="evidence" value="ECO:0007669"/>
    <property type="project" value="TreeGrafter"/>
</dbReference>
<feature type="compositionally biased region" description="Polar residues" evidence="2">
    <location>
        <begin position="53"/>
        <end position="67"/>
    </location>
</feature>
<gene>
    <name evidence="4" type="ORF">PGLA1383_LOCUS1335</name>
</gene>
<dbReference type="GO" id="GO:0043488">
    <property type="term" value="P:regulation of mRNA stability"/>
    <property type="evidence" value="ECO:0007669"/>
    <property type="project" value="TreeGrafter"/>
</dbReference>
<sequence>MSSQGTVKSFNGLKGWGFADMAGVDVFLHIKDCTEQGKQPKQGDLLTFDLEPRQNNPEHMQAKNISGGTAEREQQGQQGGFNPVKGTGAYQGLVKSFNGLKGFGFIAYEGGEDVFCHVKQCVGSMPRQGDTVSFDVEPSPSKPGQMQAKNVTGGSAPLTQGPMMNGMMGGMGGMGGGYGAMGGIGGGYGMGGMGGMGGKGMMGGMGGKGMMGGGMGGGYGMGGMGGKGMMGGMGGKGMGGPYGGMGGGMGGGQWGQGQGW</sequence>
<dbReference type="Proteomes" id="UP000654075">
    <property type="component" value="Unassembled WGS sequence"/>
</dbReference>
<keyword evidence="5" id="KW-1185">Reference proteome</keyword>
<evidence type="ECO:0000313" key="5">
    <source>
        <dbReference type="Proteomes" id="UP000654075"/>
    </source>
</evidence>
<accession>A0A813D932</accession>
<dbReference type="InterPro" id="IPR011129">
    <property type="entry name" value="CSD"/>
</dbReference>
<reference evidence="4" key="1">
    <citation type="submission" date="2021-02" db="EMBL/GenBank/DDBJ databases">
        <authorList>
            <person name="Dougan E. K."/>
            <person name="Rhodes N."/>
            <person name="Thang M."/>
            <person name="Chan C."/>
        </authorList>
    </citation>
    <scope>NUCLEOTIDE SEQUENCE</scope>
</reference>
<feature type="region of interest" description="Disordered" evidence="2">
    <location>
        <begin position="51"/>
        <end position="84"/>
    </location>
</feature>
<dbReference type="SMART" id="SM00357">
    <property type="entry name" value="CSP"/>
    <property type="match status" value="2"/>
</dbReference>
<feature type="domain" description="CSD" evidence="3">
    <location>
        <begin position="89"/>
        <end position="153"/>
    </location>
</feature>
<dbReference type="InterPro" id="IPR052069">
    <property type="entry name" value="Ca-reg_mRNA-binding_domain"/>
</dbReference>
<dbReference type="PANTHER" id="PTHR12962">
    <property type="entry name" value="CALCIUM-REGULATED HEAT STABLE PROTEIN CRHSP-24-RELATED"/>
    <property type="match status" value="1"/>
</dbReference>
<dbReference type="SUPFAM" id="SSF50249">
    <property type="entry name" value="Nucleic acid-binding proteins"/>
    <property type="match status" value="2"/>
</dbReference>
<dbReference type="Gene3D" id="2.40.50.140">
    <property type="entry name" value="Nucleic acid-binding proteins"/>
    <property type="match status" value="2"/>
</dbReference>
<evidence type="ECO:0000259" key="3">
    <source>
        <dbReference type="PROSITE" id="PS51857"/>
    </source>
</evidence>
<dbReference type="CDD" id="cd04458">
    <property type="entry name" value="CSP_CDS"/>
    <property type="match status" value="1"/>
</dbReference>
<dbReference type="OrthoDB" id="438256at2759"/>
<name>A0A813D932_POLGL</name>
<feature type="domain" description="CSD" evidence="3">
    <location>
        <begin position="2"/>
        <end position="67"/>
    </location>
</feature>
<evidence type="ECO:0000256" key="2">
    <source>
        <dbReference type="SAM" id="MobiDB-lite"/>
    </source>
</evidence>
<feature type="compositionally biased region" description="Polar residues" evidence="2">
    <location>
        <begin position="142"/>
        <end position="153"/>
    </location>
</feature>
<dbReference type="PANTHER" id="PTHR12962:SF1">
    <property type="entry name" value="COLD SHOCK DOMAIN-CONTAINING PROTEIN CG9705"/>
    <property type="match status" value="1"/>
</dbReference>
<keyword evidence="1" id="KW-0597">Phosphoprotein</keyword>
<proteinExistence type="predicted"/>
<dbReference type="InterPro" id="IPR002059">
    <property type="entry name" value="CSP_DNA-bd"/>
</dbReference>